<gene>
    <name evidence="1" type="ORF">EJ04DRAFT_560657</name>
</gene>
<name>A0A9P4V6M7_9PLEO</name>
<evidence type="ECO:0000313" key="1">
    <source>
        <dbReference type="EMBL" id="KAF2738661.1"/>
    </source>
</evidence>
<protein>
    <recommendedName>
        <fullName evidence="3">F-box domain-containing protein</fullName>
    </recommendedName>
</protein>
<dbReference type="Gene3D" id="3.80.10.10">
    <property type="entry name" value="Ribonuclease Inhibitor"/>
    <property type="match status" value="1"/>
</dbReference>
<keyword evidence="2" id="KW-1185">Reference proteome</keyword>
<sequence length="466" mass="52105">MASKGLQGLVGELIDNICAYLSKDDIKQLRLTSRELKTKSDRGFAVKFFRKVSIMITGPSLSKMLEISRDPVLSSAVKELKICLVTFIPEMNVVRVNGHKHYRGFHRNMMDQNTLRKQSVDVELLSCIMKNLPALESITLLQHFNLDDRALGWEALQAEIGMRPPTSDTQLIPSHGLLRDWAEHLSPHYARARDRFQHFNKHVIALVFGALLRSGKTLKKSLSIVGAPAVMEFLKTKDDDITREILTPGSTFAAEDINNLAAPFAGLEELSLSSFEYKAPSIMMLSRRNDNLSWLVDYFTAFSAVKSLTLSGFSHSSEASIVKFLAASAESGFPTLKSLSLQELPFNTKDLINFLDTHPSLEALKMRDSYPIYGSGTYGRILEVIQAAPCIREILLYGTNDHALTYGYHGGPPGMPYGSMDPFRSCTKFLTGLNYDRISIKENTAADLQKLLGVYLEQQVEEEEEI</sequence>
<reference evidence="1" key="1">
    <citation type="journal article" date="2020" name="Stud. Mycol.">
        <title>101 Dothideomycetes genomes: a test case for predicting lifestyles and emergence of pathogens.</title>
        <authorList>
            <person name="Haridas S."/>
            <person name="Albert R."/>
            <person name="Binder M."/>
            <person name="Bloem J."/>
            <person name="Labutti K."/>
            <person name="Salamov A."/>
            <person name="Andreopoulos B."/>
            <person name="Baker S."/>
            <person name="Barry K."/>
            <person name="Bills G."/>
            <person name="Bluhm B."/>
            <person name="Cannon C."/>
            <person name="Castanera R."/>
            <person name="Culley D."/>
            <person name="Daum C."/>
            <person name="Ezra D."/>
            <person name="Gonzalez J."/>
            <person name="Henrissat B."/>
            <person name="Kuo A."/>
            <person name="Liang C."/>
            <person name="Lipzen A."/>
            <person name="Lutzoni F."/>
            <person name="Magnuson J."/>
            <person name="Mondo S."/>
            <person name="Nolan M."/>
            <person name="Ohm R."/>
            <person name="Pangilinan J."/>
            <person name="Park H.-J."/>
            <person name="Ramirez L."/>
            <person name="Alfaro M."/>
            <person name="Sun H."/>
            <person name="Tritt A."/>
            <person name="Yoshinaga Y."/>
            <person name="Zwiers L.-H."/>
            <person name="Turgeon B."/>
            <person name="Goodwin S."/>
            <person name="Spatafora J."/>
            <person name="Crous P."/>
            <person name="Grigoriev I."/>
        </authorList>
    </citation>
    <scope>NUCLEOTIDE SEQUENCE</scope>
    <source>
        <strain evidence="1">CBS 125425</strain>
    </source>
</reference>
<proteinExistence type="predicted"/>
<dbReference type="AlphaFoldDB" id="A0A9P4V6M7"/>
<dbReference type="OrthoDB" id="5279008at2759"/>
<dbReference type="SUPFAM" id="SSF52047">
    <property type="entry name" value="RNI-like"/>
    <property type="match status" value="1"/>
</dbReference>
<dbReference type="InterPro" id="IPR032675">
    <property type="entry name" value="LRR_dom_sf"/>
</dbReference>
<dbReference type="Proteomes" id="UP000799444">
    <property type="component" value="Unassembled WGS sequence"/>
</dbReference>
<accession>A0A9P4V6M7</accession>
<evidence type="ECO:0000313" key="2">
    <source>
        <dbReference type="Proteomes" id="UP000799444"/>
    </source>
</evidence>
<organism evidence="1 2">
    <name type="scientific">Polyplosphaeria fusca</name>
    <dbReference type="NCBI Taxonomy" id="682080"/>
    <lineage>
        <taxon>Eukaryota</taxon>
        <taxon>Fungi</taxon>
        <taxon>Dikarya</taxon>
        <taxon>Ascomycota</taxon>
        <taxon>Pezizomycotina</taxon>
        <taxon>Dothideomycetes</taxon>
        <taxon>Pleosporomycetidae</taxon>
        <taxon>Pleosporales</taxon>
        <taxon>Tetraplosphaeriaceae</taxon>
        <taxon>Polyplosphaeria</taxon>
    </lineage>
</organism>
<evidence type="ECO:0008006" key="3">
    <source>
        <dbReference type="Google" id="ProtNLM"/>
    </source>
</evidence>
<dbReference type="EMBL" id="ML996108">
    <property type="protein sequence ID" value="KAF2738661.1"/>
    <property type="molecule type" value="Genomic_DNA"/>
</dbReference>
<comment type="caution">
    <text evidence="1">The sequence shown here is derived from an EMBL/GenBank/DDBJ whole genome shotgun (WGS) entry which is preliminary data.</text>
</comment>